<feature type="transmembrane region" description="Helical" evidence="1">
    <location>
        <begin position="6"/>
        <end position="23"/>
    </location>
</feature>
<feature type="transmembrane region" description="Helical" evidence="1">
    <location>
        <begin position="53"/>
        <end position="72"/>
    </location>
</feature>
<reference evidence="3" key="1">
    <citation type="journal article" date="2019" name="Int. J. Syst. Evol. Microbiol.">
        <title>The Global Catalogue of Microorganisms (GCM) 10K type strain sequencing project: providing services to taxonomists for standard genome sequencing and annotation.</title>
        <authorList>
            <consortium name="The Broad Institute Genomics Platform"/>
            <consortium name="The Broad Institute Genome Sequencing Center for Infectious Disease"/>
            <person name="Wu L."/>
            <person name="Ma J."/>
        </authorList>
    </citation>
    <scope>NUCLEOTIDE SEQUENCE [LARGE SCALE GENOMIC DNA]</scope>
    <source>
        <strain evidence="3">KCTC 52274</strain>
    </source>
</reference>
<evidence type="ECO:0000313" key="3">
    <source>
        <dbReference type="Proteomes" id="UP001597319"/>
    </source>
</evidence>
<dbReference type="EMBL" id="JBHULE010000008">
    <property type="protein sequence ID" value="MFD2561886.1"/>
    <property type="molecule type" value="Genomic_DNA"/>
</dbReference>
<sequence>MDTVIQIIIILLFTLVFIQDLKLRAIHISLPILILIFGLISYFRNGYSVINLLYSLAFLIITFGGLYLYLSAKNKRFTNPFKRNMGLGDVLFFVAVIPFFSLHNYILFFITGMLFSIVGFLIIKLVVKTDLVPLAGLLALYLIILKIASYSAGFDVFFTNLLN</sequence>
<keyword evidence="1" id="KW-1133">Transmembrane helix</keyword>
<protein>
    <submittedName>
        <fullName evidence="2">Prepilin peptidase</fullName>
        <ecNumber evidence="2">3.4.23.43</ecNumber>
    </submittedName>
</protein>
<dbReference type="GO" id="GO:0004190">
    <property type="term" value="F:aspartic-type endopeptidase activity"/>
    <property type="evidence" value="ECO:0007669"/>
    <property type="project" value="UniProtKB-EC"/>
</dbReference>
<feature type="transmembrane region" description="Helical" evidence="1">
    <location>
        <begin position="84"/>
        <end position="100"/>
    </location>
</feature>
<evidence type="ECO:0000256" key="1">
    <source>
        <dbReference type="SAM" id="Phobius"/>
    </source>
</evidence>
<organism evidence="2 3">
    <name type="scientific">Aquimarina rubra</name>
    <dbReference type="NCBI Taxonomy" id="1920033"/>
    <lineage>
        <taxon>Bacteria</taxon>
        <taxon>Pseudomonadati</taxon>
        <taxon>Bacteroidota</taxon>
        <taxon>Flavobacteriia</taxon>
        <taxon>Flavobacteriales</taxon>
        <taxon>Flavobacteriaceae</taxon>
        <taxon>Aquimarina</taxon>
    </lineage>
</organism>
<proteinExistence type="predicted"/>
<comment type="caution">
    <text evidence="2">The sequence shown here is derived from an EMBL/GenBank/DDBJ whole genome shotgun (WGS) entry which is preliminary data.</text>
</comment>
<keyword evidence="3" id="KW-1185">Reference proteome</keyword>
<gene>
    <name evidence="2" type="ORF">ACFSR1_04330</name>
</gene>
<keyword evidence="2" id="KW-0378">Hydrolase</keyword>
<keyword evidence="1" id="KW-0812">Transmembrane</keyword>
<dbReference type="EC" id="3.4.23.43" evidence="2"/>
<feature type="transmembrane region" description="Helical" evidence="1">
    <location>
        <begin position="106"/>
        <end position="127"/>
    </location>
</feature>
<feature type="transmembrane region" description="Helical" evidence="1">
    <location>
        <begin position="30"/>
        <end position="47"/>
    </location>
</feature>
<name>A0ABW5LCB1_9FLAO</name>
<accession>A0ABW5LCB1</accession>
<feature type="transmembrane region" description="Helical" evidence="1">
    <location>
        <begin position="134"/>
        <end position="153"/>
    </location>
</feature>
<dbReference type="Proteomes" id="UP001597319">
    <property type="component" value="Unassembled WGS sequence"/>
</dbReference>
<keyword evidence="1" id="KW-0472">Membrane</keyword>
<evidence type="ECO:0000313" key="2">
    <source>
        <dbReference type="EMBL" id="MFD2561886.1"/>
    </source>
</evidence>
<dbReference type="RefSeq" id="WP_378290001.1">
    <property type="nucleotide sequence ID" value="NZ_JBHULE010000008.1"/>
</dbReference>